<dbReference type="Pfam" id="PF05050">
    <property type="entry name" value="Methyltransf_21"/>
    <property type="match status" value="1"/>
</dbReference>
<evidence type="ECO:0000313" key="4">
    <source>
        <dbReference type="Proteomes" id="UP001597308"/>
    </source>
</evidence>
<evidence type="ECO:0000313" key="3">
    <source>
        <dbReference type="EMBL" id="MFD1702217.1"/>
    </source>
</evidence>
<keyword evidence="3" id="KW-0808">Transferase</keyword>
<dbReference type="Gene3D" id="3.40.50.150">
    <property type="entry name" value="Vaccinia Virus protein VP39"/>
    <property type="match status" value="1"/>
</dbReference>
<dbReference type="GO" id="GO:0008168">
    <property type="term" value="F:methyltransferase activity"/>
    <property type="evidence" value="ECO:0007669"/>
    <property type="project" value="UniProtKB-KW"/>
</dbReference>
<name>A0ABW4K399_9HYPH</name>
<organism evidence="3 4">
    <name type="scientific">Methylopila henanensis</name>
    <dbReference type="NCBI Taxonomy" id="873516"/>
    <lineage>
        <taxon>Bacteria</taxon>
        <taxon>Pseudomonadati</taxon>
        <taxon>Pseudomonadota</taxon>
        <taxon>Alphaproteobacteria</taxon>
        <taxon>Hyphomicrobiales</taxon>
        <taxon>Methylopilaceae</taxon>
        <taxon>Methylopila</taxon>
    </lineage>
</organism>
<reference evidence="4" key="1">
    <citation type="journal article" date="2019" name="Int. J. Syst. Evol. Microbiol.">
        <title>The Global Catalogue of Microorganisms (GCM) 10K type strain sequencing project: providing services to taxonomists for standard genome sequencing and annotation.</title>
        <authorList>
            <consortium name="The Broad Institute Genomics Platform"/>
            <consortium name="The Broad Institute Genome Sequencing Center for Infectious Disease"/>
            <person name="Wu L."/>
            <person name="Ma J."/>
        </authorList>
    </citation>
    <scope>NUCLEOTIDE SEQUENCE [LARGE SCALE GENOMIC DNA]</scope>
    <source>
        <strain evidence="4">KCTC 23707</strain>
    </source>
</reference>
<evidence type="ECO:0000259" key="2">
    <source>
        <dbReference type="Pfam" id="PF05050"/>
    </source>
</evidence>
<dbReference type="PANTHER" id="PTHR36973">
    <property type="entry name" value="SLL1456 PROTEIN-RELATED"/>
    <property type="match status" value="1"/>
</dbReference>
<feature type="region of interest" description="Disordered" evidence="1">
    <location>
        <begin position="19"/>
        <end position="39"/>
    </location>
</feature>
<dbReference type="InterPro" id="IPR029063">
    <property type="entry name" value="SAM-dependent_MTases_sf"/>
</dbReference>
<proteinExistence type="predicted"/>
<feature type="domain" description="Methyltransferase FkbM" evidence="2">
    <location>
        <begin position="64"/>
        <end position="237"/>
    </location>
</feature>
<dbReference type="EMBL" id="JBHUER010000002">
    <property type="protein sequence ID" value="MFD1702217.1"/>
    <property type="molecule type" value="Genomic_DNA"/>
</dbReference>
<dbReference type="RefSeq" id="WP_378797323.1">
    <property type="nucleotide sequence ID" value="NZ_JBHUER010000002.1"/>
</dbReference>
<protein>
    <submittedName>
        <fullName evidence="3">FkbM family methyltransferase</fullName>
    </submittedName>
</protein>
<dbReference type="InterPro" id="IPR053188">
    <property type="entry name" value="FkbM_Methyltransferase"/>
</dbReference>
<dbReference type="NCBIfam" id="TIGR01444">
    <property type="entry name" value="fkbM_fam"/>
    <property type="match status" value="1"/>
</dbReference>
<evidence type="ECO:0000256" key="1">
    <source>
        <dbReference type="SAM" id="MobiDB-lite"/>
    </source>
</evidence>
<dbReference type="Proteomes" id="UP001597308">
    <property type="component" value="Unassembled WGS sequence"/>
</dbReference>
<accession>A0ABW4K399</accession>
<keyword evidence="3" id="KW-0489">Methyltransferase</keyword>
<dbReference type="SUPFAM" id="SSF53335">
    <property type="entry name" value="S-adenosyl-L-methionine-dependent methyltransferases"/>
    <property type="match status" value="1"/>
</dbReference>
<sequence length="348" mass="39106">MTRASIFKAALSRDWFRRASGDSPAVPAPPSRAKQPMPQQSRKLLITDNKTFSQFGVSPVRLCDVGARDDIVEPWKRIEAKAPDVIRVVGFEPDPRECARLNARQGERRQYYATALWSSVGEIEFNITRSPAQSSGFEPDIETLTRLFPVERWRGRQVRRKVTVQADTLDRVCARDGLSIDFIKLDTQGAEYEILAGATETLKTCFGAQAECWHYPAYRGLRLAQDVMRLMADNGFSVFAYSEGGSWRRGADEVARNDRSQPVQADILFLKNVETLDLGGTPFERAVKWAAIAELWGFASYAKDILKRWAETNPDASENFQGVITRIEKNAVANFEVFGRSGGFPSLR</sequence>
<dbReference type="GO" id="GO:0032259">
    <property type="term" value="P:methylation"/>
    <property type="evidence" value="ECO:0007669"/>
    <property type="project" value="UniProtKB-KW"/>
</dbReference>
<keyword evidence="4" id="KW-1185">Reference proteome</keyword>
<comment type="caution">
    <text evidence="3">The sequence shown here is derived from an EMBL/GenBank/DDBJ whole genome shotgun (WGS) entry which is preliminary data.</text>
</comment>
<gene>
    <name evidence="3" type="ORF">ACFSCV_04295</name>
</gene>
<dbReference type="PANTHER" id="PTHR36973:SF4">
    <property type="entry name" value="NODULATION PROTEIN"/>
    <property type="match status" value="1"/>
</dbReference>
<dbReference type="InterPro" id="IPR006342">
    <property type="entry name" value="FkbM_mtfrase"/>
</dbReference>